<evidence type="ECO:0000256" key="1">
    <source>
        <dbReference type="SAM" id="SignalP"/>
    </source>
</evidence>
<organism evidence="2">
    <name type="scientific">Prochlorococcus marinus str. P0902-H212</name>
    <dbReference type="NCBI Taxonomy" id="1620696"/>
    <lineage>
        <taxon>Bacteria</taxon>
        <taxon>Bacillati</taxon>
        <taxon>Cyanobacteriota</taxon>
        <taxon>Cyanophyceae</taxon>
        <taxon>Synechococcales</taxon>
        <taxon>Prochlorococcaceae</taxon>
        <taxon>Prochlorococcus</taxon>
    </lineage>
</organism>
<name>A0A0D5A2W5_PROMR</name>
<feature type="signal peptide" evidence="1">
    <location>
        <begin position="1"/>
        <end position="26"/>
    </location>
</feature>
<protein>
    <submittedName>
        <fullName evidence="2">Uncharacterized protein</fullName>
    </submittedName>
</protein>
<gene>
    <name evidence="2" type="ORF">FA02_0257</name>
</gene>
<dbReference type="PROSITE" id="PS51257">
    <property type="entry name" value="PROKAR_LIPOPROTEIN"/>
    <property type="match status" value="1"/>
</dbReference>
<proteinExistence type="predicted"/>
<keyword evidence="1" id="KW-0732">Signal</keyword>
<dbReference type="AlphaFoldDB" id="A0A0D5A2W5"/>
<feature type="chain" id="PRO_5002290497" evidence="1">
    <location>
        <begin position="27"/>
        <end position="57"/>
    </location>
</feature>
<evidence type="ECO:0000313" key="2">
    <source>
        <dbReference type="EMBL" id="AJW30523.1"/>
    </source>
</evidence>
<dbReference type="EMBL" id="KJ947870">
    <property type="protein sequence ID" value="AJW30523.1"/>
    <property type="molecule type" value="Genomic_DNA"/>
</dbReference>
<sequence>MKKFIPYLLFSATTIHTVLGVSPVMAMGCSSHSDKAEVVCEEGDTDCEEKISVSTIN</sequence>
<accession>A0A0D5A2W5</accession>
<reference evidence="2" key="1">
    <citation type="submission" date="2014-06" db="EMBL/GenBank/DDBJ databases">
        <authorList>
            <person name="Berube P.M."/>
        </authorList>
    </citation>
    <scope>NUCLEOTIDE SEQUENCE</scope>
    <source>
        <strain evidence="2">P0902-H212</strain>
    </source>
</reference>